<proteinExistence type="predicted"/>
<dbReference type="EMBL" id="ML978268">
    <property type="protein sequence ID" value="KAF2025366.1"/>
    <property type="molecule type" value="Genomic_DNA"/>
</dbReference>
<accession>A0A9P4LG93</accession>
<name>A0A9P4LG93_9PLEO</name>
<comment type="caution">
    <text evidence="1">The sequence shown here is derived from an EMBL/GenBank/DDBJ whole genome shotgun (WGS) entry which is preliminary data.</text>
</comment>
<dbReference type="AlphaFoldDB" id="A0A9P4LG93"/>
<gene>
    <name evidence="1" type="ORF">EK21DRAFT_76622</name>
</gene>
<feature type="non-terminal residue" evidence="1">
    <location>
        <position position="1"/>
    </location>
</feature>
<evidence type="ECO:0000313" key="1">
    <source>
        <dbReference type="EMBL" id="KAF2025366.1"/>
    </source>
</evidence>
<reference evidence="1" key="1">
    <citation type="journal article" date="2020" name="Stud. Mycol.">
        <title>101 Dothideomycetes genomes: a test case for predicting lifestyles and emergence of pathogens.</title>
        <authorList>
            <person name="Haridas S."/>
            <person name="Albert R."/>
            <person name="Binder M."/>
            <person name="Bloem J."/>
            <person name="Labutti K."/>
            <person name="Salamov A."/>
            <person name="Andreopoulos B."/>
            <person name="Baker S."/>
            <person name="Barry K."/>
            <person name="Bills G."/>
            <person name="Bluhm B."/>
            <person name="Cannon C."/>
            <person name="Castanera R."/>
            <person name="Culley D."/>
            <person name="Daum C."/>
            <person name="Ezra D."/>
            <person name="Gonzalez J."/>
            <person name="Henrissat B."/>
            <person name="Kuo A."/>
            <person name="Liang C."/>
            <person name="Lipzen A."/>
            <person name="Lutzoni F."/>
            <person name="Magnuson J."/>
            <person name="Mondo S."/>
            <person name="Nolan M."/>
            <person name="Ohm R."/>
            <person name="Pangilinan J."/>
            <person name="Park H.-J."/>
            <person name="Ramirez L."/>
            <person name="Alfaro M."/>
            <person name="Sun H."/>
            <person name="Tritt A."/>
            <person name="Yoshinaga Y."/>
            <person name="Zwiers L.-H."/>
            <person name="Turgeon B."/>
            <person name="Goodwin S."/>
            <person name="Spatafora J."/>
            <person name="Crous P."/>
            <person name="Grigoriev I."/>
        </authorList>
    </citation>
    <scope>NUCLEOTIDE SEQUENCE</scope>
    <source>
        <strain evidence="1">CBS 110217</strain>
    </source>
</reference>
<keyword evidence="2" id="KW-1185">Reference proteome</keyword>
<dbReference type="Proteomes" id="UP000799777">
    <property type="component" value="Unassembled WGS sequence"/>
</dbReference>
<sequence>CEDCVLTKMNQQISQRTPDTVATRPFERIAINLIYLTLQGEECYNGDKYALHAVCQFSK</sequence>
<evidence type="ECO:0000313" key="2">
    <source>
        <dbReference type="Proteomes" id="UP000799777"/>
    </source>
</evidence>
<protein>
    <submittedName>
        <fullName evidence="1">Uncharacterized protein</fullName>
    </submittedName>
</protein>
<organism evidence="1 2">
    <name type="scientific">Setomelanomma holmii</name>
    <dbReference type="NCBI Taxonomy" id="210430"/>
    <lineage>
        <taxon>Eukaryota</taxon>
        <taxon>Fungi</taxon>
        <taxon>Dikarya</taxon>
        <taxon>Ascomycota</taxon>
        <taxon>Pezizomycotina</taxon>
        <taxon>Dothideomycetes</taxon>
        <taxon>Pleosporomycetidae</taxon>
        <taxon>Pleosporales</taxon>
        <taxon>Pleosporineae</taxon>
        <taxon>Phaeosphaeriaceae</taxon>
        <taxon>Setomelanomma</taxon>
    </lineage>
</organism>